<dbReference type="PANTHER" id="PTHR47967:SF23">
    <property type="entry name" value="OS04G0448300 PROTEIN"/>
    <property type="match status" value="1"/>
</dbReference>
<feature type="chain" id="PRO_5008900827" evidence="9">
    <location>
        <begin position="35"/>
        <end position="444"/>
    </location>
</feature>
<keyword evidence="2 8" id="KW-0645">Protease</keyword>
<dbReference type="InterPro" id="IPR021109">
    <property type="entry name" value="Peptidase_aspartic_dom_sf"/>
</dbReference>
<feature type="domain" description="Peptidase A1" evidence="10">
    <location>
        <begin position="99"/>
        <end position="437"/>
    </location>
</feature>
<feature type="signal peptide" evidence="9">
    <location>
        <begin position="1"/>
        <end position="34"/>
    </location>
</feature>
<dbReference type="FunFam" id="2.40.70.10:FF:000016">
    <property type="entry name" value="Probable aspartic protease At2g35615"/>
    <property type="match status" value="1"/>
</dbReference>
<dbReference type="InterPro" id="IPR001461">
    <property type="entry name" value="Aspartic_peptidase_A1"/>
</dbReference>
<dbReference type="SUPFAM" id="SSF50630">
    <property type="entry name" value="Acid proteases"/>
    <property type="match status" value="1"/>
</dbReference>
<dbReference type="InterPro" id="IPR001969">
    <property type="entry name" value="Aspartic_peptidase_AS"/>
</dbReference>
<evidence type="ECO:0000256" key="5">
    <source>
        <dbReference type="ARBA" id="ARBA00022801"/>
    </source>
</evidence>
<evidence type="ECO:0000259" key="10">
    <source>
        <dbReference type="PROSITE" id="PS51767"/>
    </source>
</evidence>
<sequence>MAEAPVATWPASPTTTLMLVALAIFAAIASPASTALEGLRVDLTYVDSGRNFTKLELLQRALKRSKHRVNTLAARATLAAGAGIGGELEAPVNAGSGEFIVDLGIGTPSVPFPAILDTGSDLVWTQCKPCSSCYKQATPVFDPSASKTFATLGCYSKLCQALPTSSCDLLDCVYLYSYGDYSSTQGVLATETFTFGSPNGVSVPDVGFGCSGYSLGDFEPAAGLVGLGRGPLSLTSQLGVGKFSYCLTKPGESKKSPLLFGSLANLSGTHAQSTPFLHNPTQATFYYLSLKGITVGPTSLRFPPTTFAINDDGTGGVIIDSGTTITYLETEGYRALRKAFVSQVKLPVGNGSEAGLDLCFQLPEGVSAERVKVPKLVFHFEGADLDLPPENYMVPDEGSGQLCLWVMGTSGTSILGNFQQQNFHMLYDLAGNKLAFTPAHCDQL</sequence>
<protein>
    <submittedName>
        <fullName evidence="11">Aspartic proteinase nepenthesin-1</fullName>
    </submittedName>
</protein>
<gene>
    <name evidence="11" type="primary">nep1_12</name>
    <name evidence="11" type="ORF">g.127055</name>
</gene>
<accession>A0A1D1Z964</accession>
<evidence type="ECO:0000256" key="3">
    <source>
        <dbReference type="ARBA" id="ARBA00022729"/>
    </source>
</evidence>
<dbReference type="PROSITE" id="PS51767">
    <property type="entry name" value="PEPTIDASE_A1"/>
    <property type="match status" value="1"/>
</dbReference>
<dbReference type="GO" id="GO:0005576">
    <property type="term" value="C:extracellular region"/>
    <property type="evidence" value="ECO:0007669"/>
    <property type="project" value="TreeGrafter"/>
</dbReference>
<keyword evidence="4 8" id="KW-0064">Aspartyl protease</keyword>
<evidence type="ECO:0000256" key="4">
    <source>
        <dbReference type="ARBA" id="ARBA00022750"/>
    </source>
</evidence>
<keyword evidence="3 9" id="KW-0732">Signal</keyword>
<evidence type="ECO:0000313" key="11">
    <source>
        <dbReference type="EMBL" id="JAT63426.1"/>
    </source>
</evidence>
<keyword evidence="6" id="KW-0325">Glycoprotein</keyword>
<organism evidence="11">
    <name type="scientific">Anthurium amnicola</name>
    <dbReference type="NCBI Taxonomy" id="1678845"/>
    <lineage>
        <taxon>Eukaryota</taxon>
        <taxon>Viridiplantae</taxon>
        <taxon>Streptophyta</taxon>
        <taxon>Embryophyta</taxon>
        <taxon>Tracheophyta</taxon>
        <taxon>Spermatophyta</taxon>
        <taxon>Magnoliopsida</taxon>
        <taxon>Liliopsida</taxon>
        <taxon>Araceae</taxon>
        <taxon>Pothoideae</taxon>
        <taxon>Potheae</taxon>
        <taxon>Anthurium</taxon>
    </lineage>
</organism>
<dbReference type="InterPro" id="IPR034161">
    <property type="entry name" value="Pepsin-like_plant"/>
</dbReference>
<evidence type="ECO:0000256" key="9">
    <source>
        <dbReference type="SAM" id="SignalP"/>
    </source>
</evidence>
<dbReference type="Pfam" id="PF14543">
    <property type="entry name" value="TAXi_N"/>
    <property type="match status" value="1"/>
</dbReference>
<evidence type="ECO:0000256" key="2">
    <source>
        <dbReference type="ARBA" id="ARBA00022670"/>
    </source>
</evidence>
<evidence type="ECO:0000256" key="7">
    <source>
        <dbReference type="PIRSR" id="PIRSR601461-1"/>
    </source>
</evidence>
<dbReference type="FunFam" id="2.40.70.10:FF:000029">
    <property type="entry name" value="Aspartyl protease family protein"/>
    <property type="match status" value="1"/>
</dbReference>
<name>A0A1D1Z964_9ARAE</name>
<feature type="active site" evidence="7">
    <location>
        <position position="117"/>
    </location>
</feature>
<reference evidence="11" key="1">
    <citation type="submission" date="2015-07" db="EMBL/GenBank/DDBJ databases">
        <title>Transcriptome Assembly of Anthurium amnicola.</title>
        <authorList>
            <person name="Suzuki J."/>
        </authorList>
    </citation>
    <scope>NUCLEOTIDE SEQUENCE</scope>
</reference>
<dbReference type="EMBL" id="GDJX01004510">
    <property type="protein sequence ID" value="JAT63426.1"/>
    <property type="molecule type" value="Transcribed_RNA"/>
</dbReference>
<dbReference type="Pfam" id="PF14541">
    <property type="entry name" value="TAXi_C"/>
    <property type="match status" value="1"/>
</dbReference>
<dbReference type="PANTHER" id="PTHR47967">
    <property type="entry name" value="OS07G0603500 PROTEIN-RELATED"/>
    <property type="match status" value="1"/>
</dbReference>
<dbReference type="InterPro" id="IPR032861">
    <property type="entry name" value="TAXi_N"/>
</dbReference>
<proteinExistence type="inferred from homology"/>
<dbReference type="InterPro" id="IPR033121">
    <property type="entry name" value="PEPTIDASE_A1"/>
</dbReference>
<dbReference type="GO" id="GO:0006508">
    <property type="term" value="P:proteolysis"/>
    <property type="evidence" value="ECO:0007669"/>
    <property type="project" value="UniProtKB-KW"/>
</dbReference>
<dbReference type="GO" id="GO:0004190">
    <property type="term" value="F:aspartic-type endopeptidase activity"/>
    <property type="evidence" value="ECO:0007669"/>
    <property type="project" value="UniProtKB-KW"/>
</dbReference>
<feature type="active site" evidence="7">
    <location>
        <position position="320"/>
    </location>
</feature>
<dbReference type="InterPro" id="IPR051708">
    <property type="entry name" value="Plant_Aspart_Prot_A1"/>
</dbReference>
<dbReference type="PROSITE" id="PS00141">
    <property type="entry name" value="ASP_PROTEASE"/>
    <property type="match status" value="2"/>
</dbReference>
<dbReference type="CDD" id="cd05476">
    <property type="entry name" value="pepsin_A_like_plant"/>
    <property type="match status" value="1"/>
</dbReference>
<evidence type="ECO:0000256" key="8">
    <source>
        <dbReference type="RuleBase" id="RU000454"/>
    </source>
</evidence>
<dbReference type="AlphaFoldDB" id="A0A1D1Z964"/>
<dbReference type="InterPro" id="IPR032799">
    <property type="entry name" value="TAXi_C"/>
</dbReference>
<comment type="similarity">
    <text evidence="1 8">Belongs to the peptidase A1 family.</text>
</comment>
<keyword evidence="5 8" id="KW-0378">Hydrolase</keyword>
<dbReference type="Gene3D" id="2.40.70.10">
    <property type="entry name" value="Acid Proteases"/>
    <property type="match status" value="2"/>
</dbReference>
<dbReference type="PRINTS" id="PR00792">
    <property type="entry name" value="PEPSIN"/>
</dbReference>
<evidence type="ECO:0000256" key="1">
    <source>
        <dbReference type="ARBA" id="ARBA00007447"/>
    </source>
</evidence>
<evidence type="ECO:0000256" key="6">
    <source>
        <dbReference type="ARBA" id="ARBA00023180"/>
    </source>
</evidence>